<protein>
    <recommendedName>
        <fullName evidence="7">Porphobilinogen deaminase</fullName>
        <shortName evidence="7">PBG</shortName>
        <ecNumber evidence="7">2.5.1.61</ecNumber>
    </recommendedName>
    <alternativeName>
        <fullName evidence="7">Hydroxymethylbilane synthase</fullName>
        <shortName evidence="7">HMBS</shortName>
    </alternativeName>
    <alternativeName>
        <fullName evidence="7">Pre-uroporphyrinogen synthase</fullName>
    </alternativeName>
</protein>
<dbReference type="Pfam" id="PF01379">
    <property type="entry name" value="Porphobil_deam"/>
    <property type="match status" value="1"/>
</dbReference>
<dbReference type="PIRSF" id="PIRSF001438">
    <property type="entry name" value="4pyrrol_synth_OHMeBilane_synth"/>
    <property type="match status" value="1"/>
</dbReference>
<feature type="domain" description="Porphobilinogen deaminase C-terminal" evidence="9">
    <location>
        <begin position="222"/>
        <end position="289"/>
    </location>
</feature>
<evidence type="ECO:0000259" key="8">
    <source>
        <dbReference type="Pfam" id="PF01379"/>
    </source>
</evidence>
<comment type="function">
    <text evidence="1 7">Tetrapolymerization of the monopyrrole PBG into the hydroxymethylbilane pre-uroporphyrinogen in several discrete steps.</text>
</comment>
<dbReference type="STRING" id="119641.SAMN05421842_10932"/>
<dbReference type="AlphaFoldDB" id="A0A1I1LU31"/>
<reference evidence="10 11" key="1">
    <citation type="submission" date="2016-10" db="EMBL/GenBank/DDBJ databases">
        <authorList>
            <person name="de Groot N.N."/>
        </authorList>
    </citation>
    <scope>NUCLEOTIDE SEQUENCE [LARGE SCALE GENOMIC DNA]</scope>
    <source>
        <strain evidence="10 11">DSM 12992</strain>
    </source>
</reference>
<keyword evidence="11" id="KW-1185">Reference proteome</keyword>
<dbReference type="OrthoDB" id="9810298at2"/>
<keyword evidence="4 7" id="KW-0808">Transferase</keyword>
<organism evidence="10 11">
    <name type="scientific">Clostridium uliginosum</name>
    <dbReference type="NCBI Taxonomy" id="119641"/>
    <lineage>
        <taxon>Bacteria</taxon>
        <taxon>Bacillati</taxon>
        <taxon>Bacillota</taxon>
        <taxon>Clostridia</taxon>
        <taxon>Eubacteriales</taxon>
        <taxon>Clostridiaceae</taxon>
        <taxon>Clostridium</taxon>
    </lineage>
</organism>
<dbReference type="Gene3D" id="3.30.160.40">
    <property type="entry name" value="Porphobilinogen deaminase, C-terminal domain"/>
    <property type="match status" value="1"/>
</dbReference>
<accession>A0A1I1LU31</accession>
<dbReference type="PRINTS" id="PR00151">
    <property type="entry name" value="PORPHBDMNASE"/>
</dbReference>
<gene>
    <name evidence="7" type="primary">hemC</name>
    <name evidence="10" type="ORF">SAMN05421842_10932</name>
</gene>
<dbReference type="Pfam" id="PF03900">
    <property type="entry name" value="Porphobil_deamC"/>
    <property type="match status" value="1"/>
</dbReference>
<dbReference type="PANTHER" id="PTHR11557">
    <property type="entry name" value="PORPHOBILINOGEN DEAMINASE"/>
    <property type="match status" value="1"/>
</dbReference>
<sequence>MKDLIIATRRSKLAQVQTDIIMKRLKDGFNINSEKLLIITEGDRKLDVSLDKIGGKGLFVKDIEMALLEGRAHGAVHSMKDVPFAISDEFEIVAITEREDVRDVLISKDNVSFKDLPKGAKIGTSSIRRAAQLKILRNDLEIVSIRGNVQTRLEKMKLQNLDGIILAAAGLKRLGEEKLITEYFDAKEFLPAIAQGALGIECLKNSDCKQYFKALEDKTSKLMVEAERSFMKELNGGCHSLIGAYSEIRGNDLYMIGNYQVKDKVIKKDILGDKNQNIELGIKLAKKILKGDI</sequence>
<dbReference type="PANTHER" id="PTHR11557:SF0">
    <property type="entry name" value="PORPHOBILINOGEN DEAMINASE"/>
    <property type="match status" value="1"/>
</dbReference>
<dbReference type="InterPro" id="IPR022417">
    <property type="entry name" value="Porphobilin_deaminase_N"/>
</dbReference>
<keyword evidence="5 7" id="KW-0627">Porphyrin biosynthesis</keyword>
<dbReference type="PROSITE" id="PS00533">
    <property type="entry name" value="PORPHOBILINOGEN_DEAM"/>
    <property type="match status" value="1"/>
</dbReference>
<dbReference type="InterPro" id="IPR000860">
    <property type="entry name" value="HemC"/>
</dbReference>
<dbReference type="NCBIfam" id="TIGR00212">
    <property type="entry name" value="hemC"/>
    <property type="match status" value="1"/>
</dbReference>
<dbReference type="CDD" id="cd13647">
    <property type="entry name" value="PBP2_PBGD_2"/>
    <property type="match status" value="1"/>
</dbReference>
<dbReference type="Proteomes" id="UP000199263">
    <property type="component" value="Unassembled WGS sequence"/>
</dbReference>
<dbReference type="InterPro" id="IPR036803">
    <property type="entry name" value="Porphobilinogen_deaminase_C_sf"/>
</dbReference>
<evidence type="ECO:0000256" key="5">
    <source>
        <dbReference type="ARBA" id="ARBA00023244"/>
    </source>
</evidence>
<dbReference type="SUPFAM" id="SSF53850">
    <property type="entry name" value="Periplasmic binding protein-like II"/>
    <property type="match status" value="1"/>
</dbReference>
<evidence type="ECO:0000256" key="6">
    <source>
        <dbReference type="ARBA" id="ARBA00048169"/>
    </source>
</evidence>
<dbReference type="GO" id="GO:0005737">
    <property type="term" value="C:cytoplasm"/>
    <property type="evidence" value="ECO:0007669"/>
    <property type="project" value="UniProtKB-UniRule"/>
</dbReference>
<dbReference type="GO" id="GO:0004418">
    <property type="term" value="F:hydroxymethylbilane synthase activity"/>
    <property type="evidence" value="ECO:0007669"/>
    <property type="project" value="UniProtKB-UniRule"/>
</dbReference>
<comment type="catalytic activity">
    <reaction evidence="6 7">
        <text>4 porphobilinogen + H2O = hydroxymethylbilane + 4 NH4(+)</text>
        <dbReference type="Rhea" id="RHEA:13185"/>
        <dbReference type="ChEBI" id="CHEBI:15377"/>
        <dbReference type="ChEBI" id="CHEBI:28938"/>
        <dbReference type="ChEBI" id="CHEBI:57845"/>
        <dbReference type="ChEBI" id="CHEBI:58126"/>
        <dbReference type="EC" id="2.5.1.61"/>
    </reaction>
</comment>
<comment type="similarity">
    <text evidence="2 7">Belongs to the HMBS family.</text>
</comment>
<comment type="subunit">
    <text evidence="3 7">Monomer.</text>
</comment>
<evidence type="ECO:0000259" key="9">
    <source>
        <dbReference type="Pfam" id="PF03900"/>
    </source>
</evidence>
<dbReference type="HAMAP" id="MF_00260">
    <property type="entry name" value="Porphobil_deam"/>
    <property type="match status" value="1"/>
</dbReference>
<evidence type="ECO:0000313" key="11">
    <source>
        <dbReference type="Proteomes" id="UP000199263"/>
    </source>
</evidence>
<dbReference type="SUPFAM" id="SSF54782">
    <property type="entry name" value="Porphobilinogen deaminase (hydroxymethylbilane synthase), C-terminal domain"/>
    <property type="match status" value="1"/>
</dbReference>
<evidence type="ECO:0000256" key="1">
    <source>
        <dbReference type="ARBA" id="ARBA00002869"/>
    </source>
</evidence>
<feature type="domain" description="Porphobilinogen deaminase N-terminal" evidence="8">
    <location>
        <begin position="4"/>
        <end position="206"/>
    </location>
</feature>
<dbReference type="InterPro" id="IPR022418">
    <property type="entry name" value="Porphobilinogen_deaminase_C"/>
</dbReference>
<evidence type="ECO:0000256" key="4">
    <source>
        <dbReference type="ARBA" id="ARBA00022679"/>
    </source>
</evidence>
<comment type="cofactor">
    <cofactor evidence="7">
        <name>dipyrromethane</name>
        <dbReference type="ChEBI" id="CHEBI:60342"/>
    </cofactor>
    <text evidence="7">Binds 1 dipyrromethane group covalently.</text>
</comment>
<dbReference type="GO" id="GO:0006782">
    <property type="term" value="P:protoporphyrinogen IX biosynthetic process"/>
    <property type="evidence" value="ECO:0007669"/>
    <property type="project" value="UniProtKB-UniRule"/>
</dbReference>
<dbReference type="FunFam" id="3.40.190.10:FF:000005">
    <property type="entry name" value="Porphobilinogen deaminase"/>
    <property type="match status" value="1"/>
</dbReference>
<comment type="miscellaneous">
    <text evidence="7">The porphobilinogen subunits are added to the dipyrromethane group.</text>
</comment>
<dbReference type="EMBL" id="FOMG01000009">
    <property type="protein sequence ID" value="SFC76505.1"/>
    <property type="molecule type" value="Genomic_DNA"/>
</dbReference>
<evidence type="ECO:0000256" key="3">
    <source>
        <dbReference type="ARBA" id="ARBA00011245"/>
    </source>
</evidence>
<proteinExistence type="inferred from homology"/>
<evidence type="ECO:0000256" key="7">
    <source>
        <dbReference type="HAMAP-Rule" id="MF_00260"/>
    </source>
</evidence>
<feature type="modified residue" description="S-(dipyrrolylmethanemethyl)cysteine" evidence="7">
    <location>
        <position position="238"/>
    </location>
</feature>
<dbReference type="RefSeq" id="WP_090090540.1">
    <property type="nucleotide sequence ID" value="NZ_FOMG01000009.1"/>
</dbReference>
<dbReference type="EC" id="2.5.1.61" evidence="7"/>
<dbReference type="Gene3D" id="3.40.190.10">
    <property type="entry name" value="Periplasmic binding protein-like II"/>
    <property type="match status" value="2"/>
</dbReference>
<evidence type="ECO:0000313" key="10">
    <source>
        <dbReference type="EMBL" id="SFC76505.1"/>
    </source>
</evidence>
<evidence type="ECO:0000256" key="2">
    <source>
        <dbReference type="ARBA" id="ARBA00005638"/>
    </source>
</evidence>
<name>A0A1I1LU31_9CLOT</name>
<dbReference type="InterPro" id="IPR022419">
    <property type="entry name" value="Porphobilin_deaminase_cofac_BS"/>
</dbReference>